<protein>
    <submittedName>
        <fullName evidence="2">Unnamed protein product</fullName>
    </submittedName>
</protein>
<sequence length="240" mass="26269">MSLHEDLSDGESEELMFAFEEQDAEALWPRSGGARVFHPIDGRDVERPANPMAAVLERRGKRGRDDGDLEEPEALDADLDEDKPASLRLVSAGLKRSTFRLPMRCTRVVRPVAKRPKTSAYARSATAPACLMGNLSLHRTAELEAKEDVELENEMDNGDAPFRSASIDIPASFHPIQWPGDAVVTRSSGRERSHSCSSSSSSKSWGSGLFCRRSLDVASPLRVHFNDLVLRSSDGSCTGS</sequence>
<proteinExistence type="predicted"/>
<comment type="caution">
    <text evidence="2">The sequence shown here is derived from an EMBL/GenBank/DDBJ whole genome shotgun (WGS) entry which is preliminary data.</text>
</comment>
<evidence type="ECO:0000313" key="2">
    <source>
        <dbReference type="EMBL" id="GMF30789.1"/>
    </source>
</evidence>
<name>A0A9W6UEI9_9STRA</name>
<feature type="compositionally biased region" description="Acidic residues" evidence="1">
    <location>
        <begin position="67"/>
        <end position="80"/>
    </location>
</feature>
<evidence type="ECO:0000313" key="3">
    <source>
        <dbReference type="Proteomes" id="UP001165121"/>
    </source>
</evidence>
<reference evidence="2" key="1">
    <citation type="submission" date="2023-04" db="EMBL/GenBank/DDBJ databases">
        <title>Phytophthora fragariaefolia NBRC 109709.</title>
        <authorList>
            <person name="Ichikawa N."/>
            <person name="Sato H."/>
            <person name="Tonouchi N."/>
        </authorList>
    </citation>
    <scope>NUCLEOTIDE SEQUENCE</scope>
    <source>
        <strain evidence="2">NBRC 109709</strain>
    </source>
</reference>
<dbReference type="AlphaFoldDB" id="A0A9W6UEI9"/>
<organism evidence="2 3">
    <name type="scientific">Phytophthora fragariaefolia</name>
    <dbReference type="NCBI Taxonomy" id="1490495"/>
    <lineage>
        <taxon>Eukaryota</taxon>
        <taxon>Sar</taxon>
        <taxon>Stramenopiles</taxon>
        <taxon>Oomycota</taxon>
        <taxon>Peronosporomycetes</taxon>
        <taxon>Peronosporales</taxon>
        <taxon>Peronosporaceae</taxon>
        <taxon>Phytophthora</taxon>
    </lineage>
</organism>
<dbReference type="Proteomes" id="UP001165121">
    <property type="component" value="Unassembled WGS sequence"/>
</dbReference>
<accession>A0A9W6UEI9</accession>
<dbReference type="OrthoDB" id="159873at2759"/>
<dbReference type="EMBL" id="BSXT01000603">
    <property type="protein sequence ID" value="GMF30789.1"/>
    <property type="molecule type" value="Genomic_DNA"/>
</dbReference>
<gene>
    <name evidence="2" type="ORF">Pfra01_000689000</name>
</gene>
<keyword evidence="3" id="KW-1185">Reference proteome</keyword>
<feature type="region of interest" description="Disordered" evidence="1">
    <location>
        <begin position="41"/>
        <end position="80"/>
    </location>
</feature>
<evidence type="ECO:0000256" key="1">
    <source>
        <dbReference type="SAM" id="MobiDB-lite"/>
    </source>
</evidence>